<dbReference type="PANTHER" id="PTHR35091:SF2">
    <property type="entry name" value="FLAGELLAR PROTEIN FLIL"/>
    <property type="match status" value="1"/>
</dbReference>
<organism evidence="11 12">
    <name type="scientific">Bdellovibrio svalbardensis</name>
    <dbReference type="NCBI Taxonomy" id="2972972"/>
    <lineage>
        <taxon>Bacteria</taxon>
        <taxon>Pseudomonadati</taxon>
        <taxon>Bdellovibrionota</taxon>
        <taxon>Bdellovibrionia</taxon>
        <taxon>Bdellovibrionales</taxon>
        <taxon>Pseudobdellovibrionaceae</taxon>
        <taxon>Bdellovibrio</taxon>
    </lineage>
</organism>
<keyword evidence="11" id="KW-0966">Cell projection</keyword>
<evidence type="ECO:0000256" key="10">
    <source>
        <dbReference type="RuleBase" id="RU364125"/>
    </source>
</evidence>
<keyword evidence="8 10" id="KW-1133">Transmembrane helix</keyword>
<evidence type="ECO:0000256" key="3">
    <source>
        <dbReference type="ARBA" id="ARBA00008281"/>
    </source>
</evidence>
<keyword evidence="5 10" id="KW-0145">Chemotaxis</keyword>
<comment type="caution">
    <text evidence="11">The sequence shown here is derived from an EMBL/GenBank/DDBJ whole genome shotgun (WGS) entry which is preliminary data.</text>
</comment>
<evidence type="ECO:0000256" key="2">
    <source>
        <dbReference type="ARBA" id="ARBA00004162"/>
    </source>
</evidence>
<protein>
    <recommendedName>
        <fullName evidence="10">Flagellar protein FliL</fullName>
    </recommendedName>
</protein>
<name>A0ABT6DHT9_9BACT</name>
<dbReference type="Proteomes" id="UP001152321">
    <property type="component" value="Unassembled WGS sequence"/>
</dbReference>
<comment type="similarity">
    <text evidence="3 10">Belongs to the FliL family.</text>
</comment>
<evidence type="ECO:0000313" key="11">
    <source>
        <dbReference type="EMBL" id="MDG0815416.1"/>
    </source>
</evidence>
<keyword evidence="4 10" id="KW-1003">Cell membrane</keyword>
<evidence type="ECO:0000256" key="9">
    <source>
        <dbReference type="ARBA" id="ARBA00023136"/>
    </source>
</evidence>
<dbReference type="InterPro" id="IPR005503">
    <property type="entry name" value="FliL"/>
</dbReference>
<comment type="function">
    <text evidence="1 10">Controls the rotational direction of flagella during chemotaxis.</text>
</comment>
<keyword evidence="9 10" id="KW-0472">Membrane</keyword>
<keyword evidence="12" id="KW-1185">Reference proteome</keyword>
<keyword evidence="11" id="KW-0282">Flagellum</keyword>
<keyword evidence="6 10" id="KW-0812">Transmembrane</keyword>
<evidence type="ECO:0000256" key="4">
    <source>
        <dbReference type="ARBA" id="ARBA00022475"/>
    </source>
</evidence>
<evidence type="ECO:0000313" key="12">
    <source>
        <dbReference type="Proteomes" id="UP001152321"/>
    </source>
</evidence>
<sequence length="177" mass="19319">MAEEKAAAEAAPAASGGSGQKPILLIALAVINMLIVAGVGFMLYKGKQKEAAEPKIEHVIKGEAEAQHKEATEEKEVVGKVVPLETFIVNLAGAKGRKVAKVNMELELKGDHAAEEIDKRKAQIRDIIIIILSSKTYEEVSSREGKDNLRNEIKDTINSFLVQGKISNVFFTEFIYN</sequence>
<feature type="transmembrane region" description="Helical" evidence="10">
    <location>
        <begin position="23"/>
        <end position="44"/>
    </location>
</feature>
<evidence type="ECO:0000256" key="8">
    <source>
        <dbReference type="ARBA" id="ARBA00022989"/>
    </source>
</evidence>
<accession>A0ABT6DHT9</accession>
<dbReference type="EMBL" id="JANRMI010000001">
    <property type="protein sequence ID" value="MDG0815416.1"/>
    <property type="molecule type" value="Genomic_DNA"/>
</dbReference>
<evidence type="ECO:0000256" key="6">
    <source>
        <dbReference type="ARBA" id="ARBA00022692"/>
    </source>
</evidence>
<keyword evidence="7 10" id="KW-0283">Flagellar rotation</keyword>
<dbReference type="Pfam" id="PF03748">
    <property type="entry name" value="FliL"/>
    <property type="match status" value="1"/>
</dbReference>
<keyword evidence="11" id="KW-0969">Cilium</keyword>
<dbReference type="RefSeq" id="WP_277576891.1">
    <property type="nucleotide sequence ID" value="NZ_JANRMI010000001.1"/>
</dbReference>
<dbReference type="PANTHER" id="PTHR35091">
    <property type="entry name" value="FLAGELLAR PROTEIN FLIL"/>
    <property type="match status" value="1"/>
</dbReference>
<evidence type="ECO:0000256" key="5">
    <source>
        <dbReference type="ARBA" id="ARBA00022500"/>
    </source>
</evidence>
<reference evidence="11" key="1">
    <citation type="submission" date="2022-08" db="EMBL/GenBank/DDBJ databases">
        <title>Novel Bdellovibrio Species Isolated from Svalbard: Designation Bdellovibrio svalbardensis.</title>
        <authorList>
            <person name="Mitchell R.J."/>
            <person name="Choi S.Y."/>
        </authorList>
    </citation>
    <scope>NUCLEOTIDE SEQUENCE</scope>
    <source>
        <strain evidence="11">PAP01</strain>
    </source>
</reference>
<comment type="subcellular location">
    <subcellularLocation>
        <location evidence="2">Cell membrane</location>
        <topology evidence="2">Single-pass membrane protein</topology>
    </subcellularLocation>
</comment>
<evidence type="ECO:0000256" key="7">
    <source>
        <dbReference type="ARBA" id="ARBA00022779"/>
    </source>
</evidence>
<proteinExistence type="inferred from homology"/>
<gene>
    <name evidence="11" type="ORF">NWE73_03515</name>
</gene>
<evidence type="ECO:0000256" key="1">
    <source>
        <dbReference type="ARBA" id="ARBA00002254"/>
    </source>
</evidence>